<keyword evidence="1" id="KW-0812">Transmembrane</keyword>
<proteinExistence type="predicted"/>
<evidence type="ECO:0000313" key="2">
    <source>
        <dbReference type="EMBL" id="AFZ46074.1"/>
    </source>
</evidence>
<dbReference type="EMBL" id="CP003940">
    <property type="protein sequence ID" value="AFZ46074.1"/>
    <property type="molecule type" value="Genomic_DNA"/>
</dbReference>
<dbReference type="eggNOG" id="ENOG5031BER">
    <property type="taxonomic scope" value="Bacteria"/>
</dbReference>
<dbReference type="KEGG" id="csn:Cyast_0091"/>
<dbReference type="BioCyc" id="CSTA292563:G1353-90-MONOMER"/>
<keyword evidence="3" id="KW-1185">Reference proteome</keyword>
<accession>K9YGT3</accession>
<keyword evidence="1" id="KW-0472">Membrane</keyword>
<dbReference type="HOGENOM" id="CLU_126044_1_0_3"/>
<evidence type="ECO:0000256" key="1">
    <source>
        <dbReference type="SAM" id="Phobius"/>
    </source>
</evidence>
<dbReference type="STRING" id="292563.Cyast_0091"/>
<feature type="transmembrane region" description="Helical" evidence="1">
    <location>
        <begin position="70"/>
        <end position="94"/>
    </location>
</feature>
<dbReference type="Proteomes" id="UP000010483">
    <property type="component" value="Chromosome"/>
</dbReference>
<feature type="transmembrane region" description="Helical" evidence="1">
    <location>
        <begin position="24"/>
        <end position="43"/>
    </location>
</feature>
<protein>
    <submittedName>
        <fullName evidence="2">Uncharacterized protein</fullName>
    </submittedName>
</protein>
<evidence type="ECO:0000313" key="3">
    <source>
        <dbReference type="Proteomes" id="UP000010483"/>
    </source>
</evidence>
<dbReference type="AlphaFoldDB" id="K9YGT3"/>
<gene>
    <name evidence="2" type="ordered locus">Cyast_0091</name>
</gene>
<reference evidence="3" key="1">
    <citation type="journal article" date="2013" name="Proc. Natl. Acad. Sci. U.S.A.">
        <title>Improving the coverage of the cyanobacterial phylum using diversity-driven genome sequencing.</title>
        <authorList>
            <person name="Shih P.M."/>
            <person name="Wu D."/>
            <person name="Latifi A."/>
            <person name="Axen S.D."/>
            <person name="Fewer D.P."/>
            <person name="Talla E."/>
            <person name="Calteau A."/>
            <person name="Cai F."/>
            <person name="Tandeau de Marsac N."/>
            <person name="Rippka R."/>
            <person name="Herdman M."/>
            <person name="Sivonen K."/>
            <person name="Coursin T."/>
            <person name="Laurent T."/>
            <person name="Goodwin L."/>
            <person name="Nolan M."/>
            <person name="Davenport K.W."/>
            <person name="Han C.S."/>
            <person name="Rubin E.M."/>
            <person name="Eisen J.A."/>
            <person name="Woyke T."/>
            <person name="Gugger M."/>
            <person name="Kerfeld C.A."/>
        </authorList>
    </citation>
    <scope>NUCLEOTIDE SEQUENCE [LARGE SCALE GENOMIC DNA]</scope>
    <source>
        <strain evidence="3">ATCC 29140 / PCC 7202</strain>
    </source>
</reference>
<name>K9YGT3_CYASC</name>
<keyword evidence="1" id="KW-1133">Transmembrane helix</keyword>
<organism evidence="2 3">
    <name type="scientific">Cyanobacterium stanieri (strain ATCC 29140 / PCC 7202)</name>
    <dbReference type="NCBI Taxonomy" id="292563"/>
    <lineage>
        <taxon>Bacteria</taxon>
        <taxon>Bacillati</taxon>
        <taxon>Cyanobacteriota</taxon>
        <taxon>Cyanophyceae</taxon>
        <taxon>Oscillatoriophycideae</taxon>
        <taxon>Chroococcales</taxon>
        <taxon>Geminocystaceae</taxon>
        <taxon>Cyanobacterium</taxon>
    </lineage>
</organism>
<sequence>MNENQPESIVEDADIQKLHLTRIYGRWLLVLLSWLTLMPWGLWQFRETFSLCQEHCTWAAIRAGMEFNPLATLAVTFSIGFLTSVLIWHSSYILRGGLSDKEKYYFAQEVKKIRTKGNKHFLWKWLEKK</sequence>